<dbReference type="EMBL" id="JAXOJX010000030">
    <property type="protein sequence ID" value="MDZ5458490.1"/>
    <property type="molecule type" value="Genomic_DNA"/>
</dbReference>
<name>A0ABU5IIK7_9BURK</name>
<dbReference type="Gene3D" id="1.10.10.10">
    <property type="entry name" value="Winged helix-like DNA-binding domain superfamily/Winged helix DNA-binding domain"/>
    <property type="match status" value="1"/>
</dbReference>
<dbReference type="InterPro" id="IPR039422">
    <property type="entry name" value="MarR/SlyA-like"/>
</dbReference>
<organism evidence="2 3">
    <name type="scientific">Azohydromonas lata</name>
    <dbReference type="NCBI Taxonomy" id="45677"/>
    <lineage>
        <taxon>Bacteria</taxon>
        <taxon>Pseudomonadati</taxon>
        <taxon>Pseudomonadota</taxon>
        <taxon>Betaproteobacteria</taxon>
        <taxon>Burkholderiales</taxon>
        <taxon>Sphaerotilaceae</taxon>
        <taxon>Azohydromonas</taxon>
    </lineage>
</organism>
<evidence type="ECO:0000313" key="2">
    <source>
        <dbReference type="EMBL" id="MDZ5458490.1"/>
    </source>
</evidence>
<feature type="domain" description="HTH marR-type" evidence="1">
    <location>
        <begin position="1"/>
        <end position="144"/>
    </location>
</feature>
<sequence length="170" mass="18804">MTLSRQAERLDEVLNYRLTRLIALSGAPVIRLCEGRYGISRREWRLLAHLAAQGPLSPSDLAEQIALDRARTSRAIGSLAVKGFIQRVALPGDRRRALVALNDKGQALHAELFPQVAELNRRLLQALDDGLLQSLDAMLQRLTEQAGQLNHSFATEVRADRHRGGGGRRG</sequence>
<dbReference type="PANTHER" id="PTHR33164">
    <property type="entry name" value="TRANSCRIPTIONAL REGULATOR, MARR FAMILY"/>
    <property type="match status" value="1"/>
</dbReference>
<dbReference type="SUPFAM" id="SSF46785">
    <property type="entry name" value="Winged helix' DNA-binding domain"/>
    <property type="match status" value="1"/>
</dbReference>
<dbReference type="InterPro" id="IPR036388">
    <property type="entry name" value="WH-like_DNA-bd_sf"/>
</dbReference>
<evidence type="ECO:0000259" key="1">
    <source>
        <dbReference type="PROSITE" id="PS50995"/>
    </source>
</evidence>
<dbReference type="PRINTS" id="PR00598">
    <property type="entry name" value="HTHMARR"/>
</dbReference>
<reference evidence="2 3" key="1">
    <citation type="submission" date="2023-11" db="EMBL/GenBank/DDBJ databases">
        <title>Draft genome of Azohydromonas lata strain H1 (DSM1123), a polyhydroxyalkanoate producer.</title>
        <authorList>
            <person name="Traversa D."/>
            <person name="D'Addabbo P."/>
            <person name="Pazzani C."/>
            <person name="Manzari C."/>
            <person name="Chiara M."/>
            <person name="Scrascia M."/>
        </authorList>
    </citation>
    <scope>NUCLEOTIDE SEQUENCE [LARGE SCALE GENOMIC DNA]</scope>
    <source>
        <strain evidence="2 3">H1</strain>
    </source>
</reference>
<dbReference type="PROSITE" id="PS50995">
    <property type="entry name" value="HTH_MARR_2"/>
    <property type="match status" value="1"/>
</dbReference>
<evidence type="ECO:0000313" key="3">
    <source>
        <dbReference type="Proteomes" id="UP001293718"/>
    </source>
</evidence>
<comment type="caution">
    <text evidence="2">The sequence shown here is derived from an EMBL/GenBank/DDBJ whole genome shotgun (WGS) entry which is preliminary data.</text>
</comment>
<dbReference type="Proteomes" id="UP001293718">
    <property type="component" value="Unassembled WGS sequence"/>
</dbReference>
<protein>
    <submittedName>
        <fullName evidence="2">MarR family transcriptional regulator</fullName>
    </submittedName>
</protein>
<proteinExistence type="predicted"/>
<gene>
    <name evidence="2" type="ORF">SM757_18080</name>
</gene>
<accession>A0ABU5IIK7</accession>
<dbReference type="InterPro" id="IPR036390">
    <property type="entry name" value="WH_DNA-bd_sf"/>
</dbReference>
<keyword evidence="3" id="KW-1185">Reference proteome</keyword>
<dbReference type="RefSeq" id="WP_066332433.1">
    <property type="nucleotide sequence ID" value="NZ_JAXOJX010000030.1"/>
</dbReference>
<dbReference type="SMART" id="SM00347">
    <property type="entry name" value="HTH_MARR"/>
    <property type="match status" value="1"/>
</dbReference>
<dbReference type="InterPro" id="IPR000835">
    <property type="entry name" value="HTH_MarR-typ"/>
</dbReference>
<dbReference type="PANTHER" id="PTHR33164:SF43">
    <property type="entry name" value="HTH-TYPE TRANSCRIPTIONAL REPRESSOR YETL"/>
    <property type="match status" value="1"/>
</dbReference>
<dbReference type="Pfam" id="PF12802">
    <property type="entry name" value="MarR_2"/>
    <property type="match status" value="1"/>
</dbReference>